<proteinExistence type="evidence at transcript level"/>
<evidence type="ECO:0000256" key="3">
    <source>
        <dbReference type="ARBA" id="ARBA00023274"/>
    </source>
</evidence>
<dbReference type="Proteomes" id="UP000019118">
    <property type="component" value="Unassembled WGS sequence"/>
</dbReference>
<evidence type="ECO:0000313" key="5">
    <source>
        <dbReference type="EMBL" id="AEE62972.1"/>
    </source>
</evidence>
<dbReference type="CDD" id="cd14870">
    <property type="entry name" value="uS7_Mitochondria_Mammalian"/>
    <property type="match status" value="1"/>
</dbReference>
<feature type="domain" description="Small ribosomal subunit protein uS7" evidence="4">
    <location>
        <begin position="80"/>
        <end position="225"/>
    </location>
</feature>
<evidence type="ECO:0000256" key="2">
    <source>
        <dbReference type="ARBA" id="ARBA00022980"/>
    </source>
</evidence>
<evidence type="ECO:0000256" key="1">
    <source>
        <dbReference type="ARBA" id="ARBA00007151"/>
    </source>
</evidence>
<gene>
    <name evidence="8" type="primary">109538315</name>
    <name evidence="7" type="ORF">D910_07093</name>
    <name evidence="6" type="ORF">YQE_06901</name>
</gene>
<reference evidence="8" key="3">
    <citation type="submission" date="2024-08" db="UniProtKB">
        <authorList>
            <consortium name="EnsemblMetazoa"/>
        </authorList>
    </citation>
    <scope>IDENTIFICATION</scope>
</reference>
<dbReference type="Proteomes" id="UP000030742">
    <property type="component" value="Unassembled WGS sequence"/>
</dbReference>
<dbReference type="OrthoDB" id="9972728at2759"/>
<name>J3JXP0_DENPD</name>
<keyword evidence="3" id="KW-0687">Ribonucleoprotein</keyword>
<dbReference type="Gene3D" id="1.10.455.10">
    <property type="entry name" value="Ribosomal protein S7 domain"/>
    <property type="match status" value="1"/>
</dbReference>
<dbReference type="EnsemblMetazoa" id="XM_019905492.1">
    <property type="protein sequence ID" value="XP_019761051.1"/>
    <property type="gene ID" value="LOC109538315"/>
</dbReference>
<dbReference type="InterPro" id="IPR023798">
    <property type="entry name" value="Ribosomal_uS7_dom"/>
</dbReference>
<reference evidence="5" key="1">
    <citation type="journal article" date="2012" name="Insect Biochem. Mol. Biol.">
        <title>Transcriptome and full-length cDNA resources for the mountain pine beetle, Dendroctonus ponderosae Hopkins, a major insect pest of pine forests.</title>
        <authorList>
            <person name="Keeling C.I."/>
            <person name="Henderson H."/>
            <person name="Li M."/>
            <person name="Yuen M."/>
            <person name="Clark E.L."/>
            <person name="Fraser J.D."/>
            <person name="Huber D.P."/>
            <person name="Liao N.Y."/>
            <person name="Roderick Docking T."/>
            <person name="Birol I."/>
            <person name="Chan S.K."/>
            <person name="Taylor G.A."/>
            <person name="Palmquist D."/>
            <person name="Jones S.J."/>
            <person name="Bohlmann J."/>
        </authorList>
    </citation>
    <scope>NUCLEOTIDE SEQUENCE</scope>
    <source>
        <tissue evidence="5">Midgut and adhering fatbody of emerged adults of both sexes after feeding on lodgepole pine for up to 64 h</tissue>
    </source>
</reference>
<dbReference type="EMBL" id="KB632186">
    <property type="protein sequence ID" value="ERL89732.1"/>
    <property type="molecule type" value="Genomic_DNA"/>
</dbReference>
<evidence type="ECO:0000313" key="6">
    <source>
        <dbReference type="EMBL" id="ENN76447.1"/>
    </source>
</evidence>
<dbReference type="SUPFAM" id="SSF47973">
    <property type="entry name" value="Ribosomal protein S7"/>
    <property type="match status" value="1"/>
</dbReference>
<evidence type="ECO:0000313" key="8">
    <source>
        <dbReference type="EnsemblMetazoa" id="XP_019761051.1"/>
    </source>
</evidence>
<organism evidence="5">
    <name type="scientific">Dendroctonus ponderosae</name>
    <name type="common">Mountain pine beetle</name>
    <dbReference type="NCBI Taxonomy" id="77166"/>
    <lineage>
        <taxon>Eukaryota</taxon>
        <taxon>Metazoa</taxon>
        <taxon>Ecdysozoa</taxon>
        <taxon>Arthropoda</taxon>
        <taxon>Hexapoda</taxon>
        <taxon>Insecta</taxon>
        <taxon>Pterygota</taxon>
        <taxon>Neoptera</taxon>
        <taxon>Endopterygota</taxon>
        <taxon>Coleoptera</taxon>
        <taxon>Polyphaga</taxon>
        <taxon>Cucujiformia</taxon>
        <taxon>Curculionidae</taxon>
        <taxon>Scolytinae</taxon>
        <taxon>Dendroctonus</taxon>
    </lineage>
</organism>
<dbReference type="PANTHER" id="PTHR11205">
    <property type="entry name" value="RIBOSOMAL PROTEIN S7"/>
    <property type="match status" value="1"/>
</dbReference>
<dbReference type="GO" id="GO:0005840">
    <property type="term" value="C:ribosome"/>
    <property type="evidence" value="ECO:0007669"/>
    <property type="project" value="UniProtKB-KW"/>
</dbReference>
<dbReference type="GO" id="GO:1990904">
    <property type="term" value="C:ribonucleoprotein complex"/>
    <property type="evidence" value="ECO:0007669"/>
    <property type="project" value="UniProtKB-KW"/>
</dbReference>
<evidence type="ECO:0000313" key="10">
    <source>
        <dbReference type="Proteomes" id="UP000030742"/>
    </source>
</evidence>
<comment type="similarity">
    <text evidence="1">Belongs to the universal ribosomal protein uS7 family.</text>
</comment>
<dbReference type="OMA" id="HELHKQC"/>
<sequence length="233" mass="27070">MAAAKGLFAKCQLFKWNIQAISAGIFQNGMAIYPSFYIDPIFRKEVQQELVQSGEIDQYAHLPTKPAANNQTCSLTFDPDISLFTNYLMRDGRKNFARQLVEKSLEQVKRIQLEKFHKCTSEEDKAKIELDPKVIFHRAVTNSMPLLQLMPVKRGGVKYQVPVPVSHHRSRFLGMKWLIEASREKDKKTVRFWTQLARELVDASNNSGRVIRRKQDLHRQCEANKAYAHYRWS</sequence>
<dbReference type="GO" id="GO:0006412">
    <property type="term" value="P:translation"/>
    <property type="evidence" value="ECO:0007669"/>
    <property type="project" value="InterPro"/>
</dbReference>
<dbReference type="EMBL" id="BT128010">
    <property type="protein sequence ID" value="AEE62972.1"/>
    <property type="molecule type" value="mRNA"/>
</dbReference>
<keyword evidence="9" id="KW-1185">Reference proteome</keyword>
<dbReference type="Pfam" id="PF00177">
    <property type="entry name" value="Ribosomal_S7"/>
    <property type="match status" value="1"/>
</dbReference>
<dbReference type="HOGENOM" id="CLU_072226_0_1_1"/>
<evidence type="ECO:0000313" key="7">
    <source>
        <dbReference type="EMBL" id="ERL89732.1"/>
    </source>
</evidence>
<evidence type="ECO:0000313" key="9">
    <source>
        <dbReference type="Proteomes" id="UP000019118"/>
    </source>
</evidence>
<dbReference type="EMBL" id="KB740975">
    <property type="protein sequence ID" value="ENN76447.1"/>
    <property type="molecule type" value="Genomic_DNA"/>
</dbReference>
<dbReference type="AlphaFoldDB" id="J3JXP0"/>
<reference evidence="9 10" key="2">
    <citation type="journal article" date="2013" name="Genome Biol.">
        <title>Draft genome of the mountain pine beetle, Dendroctonus ponderosae Hopkins, a major forest pest.</title>
        <authorList>
            <person name="Keeling C.I."/>
            <person name="Yuen M.M."/>
            <person name="Liao N.Y."/>
            <person name="Docking T.R."/>
            <person name="Chan S.K."/>
            <person name="Taylor G.A."/>
            <person name="Palmquist D.L."/>
            <person name="Jackman S.D."/>
            <person name="Nguyen A."/>
            <person name="Li M."/>
            <person name="Henderson H."/>
            <person name="Janes J.K."/>
            <person name="Zhao Y."/>
            <person name="Pandoh P."/>
            <person name="Moore R."/>
            <person name="Sperling F.A."/>
            <person name="Huber D.P."/>
            <person name="Birol I."/>
            <person name="Jones S.J."/>
            <person name="Bohlmann J."/>
        </authorList>
    </citation>
    <scope>NUCLEOTIDE SEQUENCE</scope>
</reference>
<dbReference type="STRING" id="77166.J3JXP0"/>
<evidence type="ECO:0000259" key="4">
    <source>
        <dbReference type="Pfam" id="PF00177"/>
    </source>
</evidence>
<dbReference type="InterPro" id="IPR000235">
    <property type="entry name" value="Ribosomal_uS7"/>
</dbReference>
<accession>J3JXP0</accession>
<dbReference type="KEGG" id="dpa:109538315"/>
<protein>
    <recommendedName>
        <fullName evidence="4">Small ribosomal subunit protein uS7 domain-containing protein</fullName>
    </recommendedName>
</protein>
<keyword evidence="2" id="KW-0689">Ribosomal protein</keyword>
<dbReference type="InterPro" id="IPR036823">
    <property type="entry name" value="Ribosomal_uS7_dom_sf"/>
</dbReference>